<name>A0A7M7TBG3_NASVI</name>
<keyword evidence="3" id="KW-1185">Reference proteome</keyword>
<dbReference type="OrthoDB" id="7693811at2759"/>
<dbReference type="AlphaFoldDB" id="A0A7M7TBG3"/>
<dbReference type="InParanoid" id="A0A7M7TBG3"/>
<dbReference type="Proteomes" id="UP000002358">
    <property type="component" value="Unassembled WGS sequence"/>
</dbReference>
<evidence type="ECO:0000256" key="1">
    <source>
        <dbReference type="SAM" id="MobiDB-lite"/>
    </source>
</evidence>
<proteinExistence type="predicted"/>
<dbReference type="RefSeq" id="XP_031789237.1">
    <property type="nucleotide sequence ID" value="XM_031933377.1"/>
</dbReference>
<evidence type="ECO:0000313" key="3">
    <source>
        <dbReference type="Proteomes" id="UP000002358"/>
    </source>
</evidence>
<feature type="region of interest" description="Disordered" evidence="1">
    <location>
        <begin position="38"/>
        <end position="140"/>
    </location>
</feature>
<feature type="compositionally biased region" description="Basic and acidic residues" evidence="1">
    <location>
        <begin position="128"/>
        <end position="140"/>
    </location>
</feature>
<reference evidence="2" key="1">
    <citation type="submission" date="2021-01" db="UniProtKB">
        <authorList>
            <consortium name="EnsemblMetazoa"/>
        </authorList>
    </citation>
    <scope>IDENTIFICATION</scope>
</reference>
<dbReference type="KEGG" id="nvi:116418310"/>
<dbReference type="GeneID" id="116418310"/>
<organism evidence="2 3">
    <name type="scientific">Nasonia vitripennis</name>
    <name type="common">Parasitic wasp</name>
    <dbReference type="NCBI Taxonomy" id="7425"/>
    <lineage>
        <taxon>Eukaryota</taxon>
        <taxon>Metazoa</taxon>
        <taxon>Ecdysozoa</taxon>
        <taxon>Arthropoda</taxon>
        <taxon>Hexapoda</taxon>
        <taxon>Insecta</taxon>
        <taxon>Pterygota</taxon>
        <taxon>Neoptera</taxon>
        <taxon>Endopterygota</taxon>
        <taxon>Hymenoptera</taxon>
        <taxon>Apocrita</taxon>
        <taxon>Proctotrupomorpha</taxon>
        <taxon>Chalcidoidea</taxon>
        <taxon>Pteromalidae</taxon>
        <taxon>Pteromalinae</taxon>
        <taxon>Nasonia</taxon>
    </lineage>
</organism>
<protein>
    <recommendedName>
        <fullName evidence="4">Gag-like protein</fullName>
    </recommendedName>
</protein>
<accession>A0A7M7TBG3</accession>
<sequence>MTKTLTKQKNVNAQIKDGLPLVASVLIEDVTLLDKMEEAAQNQPLQPGGKGQRSSKTLPKKKRARAPSDGEGDIPTKKDKRETISPSTSLNKEEDNARPQPPWELAASRKAKKKEQGIQEKSQQPRKKKDEKAPRQRRDAILIRPETGNTYAEILGQIKTTVKPEQLNAEVKSVRKTRDGGVLVVVDKSDDKMESLKTAIQSAIGEAGTVSGKIPKTTLEIRDIDSLTTKKEVADAIAAETGSDNEDAKMHLFKPNTRVAVVEMDQTKAAALLKKGKIRIGCVNYRVRVRASVTRCYRCLGYGHVKVQCKGTDRSTNC</sequence>
<evidence type="ECO:0000313" key="2">
    <source>
        <dbReference type="EnsemblMetazoa" id="XP_031789237"/>
    </source>
</evidence>
<dbReference type="EnsemblMetazoa" id="XM_031933377">
    <property type="protein sequence ID" value="XP_031789237"/>
    <property type="gene ID" value="LOC116418310"/>
</dbReference>
<feature type="compositionally biased region" description="Basic and acidic residues" evidence="1">
    <location>
        <begin position="74"/>
        <end position="83"/>
    </location>
</feature>
<evidence type="ECO:0008006" key="4">
    <source>
        <dbReference type="Google" id="ProtNLM"/>
    </source>
</evidence>